<dbReference type="EMBL" id="CP032707">
    <property type="protein sequence ID" value="AYG93789.1"/>
    <property type="molecule type" value="Genomic_DNA"/>
</dbReference>
<keyword evidence="3" id="KW-1185">Reference proteome</keyword>
<reference evidence="2 3" key="1">
    <citation type="submission" date="2018-10" db="EMBL/GenBank/DDBJ databases">
        <title>Complete genome sequence of Brevundimonas naejangsanensis BRV3.</title>
        <authorList>
            <person name="Berrios L."/>
            <person name="Ely B."/>
        </authorList>
    </citation>
    <scope>NUCLEOTIDE SEQUENCE [LARGE SCALE GENOMIC DNA]</scope>
    <source>
        <strain evidence="2 3">BRV3</strain>
    </source>
</reference>
<gene>
    <name evidence="2" type="ORF">D8I30_00290</name>
</gene>
<evidence type="ECO:0000313" key="2">
    <source>
        <dbReference type="EMBL" id="AYG93789.1"/>
    </source>
</evidence>
<proteinExistence type="predicted"/>
<sequence>MSMLVAPDQWRFVSPQILVPCLIAELSLAIWLLVQGVDVGSEGGREVRSATIRRPAHAQ</sequence>
<keyword evidence="1" id="KW-1133">Transmembrane helix</keyword>
<evidence type="ECO:0000256" key="1">
    <source>
        <dbReference type="SAM" id="Phobius"/>
    </source>
</evidence>
<name>A0A494REH9_9CAUL</name>
<dbReference type="AlphaFoldDB" id="A0A494REH9"/>
<feature type="transmembrane region" description="Helical" evidence="1">
    <location>
        <begin position="12"/>
        <end position="34"/>
    </location>
</feature>
<dbReference type="RefSeq" id="WP_121480949.1">
    <property type="nucleotide sequence ID" value="NZ_CP032707.1"/>
</dbReference>
<organism evidence="2 3">
    <name type="scientific">Brevundimonas naejangsanensis</name>
    <dbReference type="NCBI Taxonomy" id="588932"/>
    <lineage>
        <taxon>Bacteria</taxon>
        <taxon>Pseudomonadati</taxon>
        <taxon>Pseudomonadota</taxon>
        <taxon>Alphaproteobacteria</taxon>
        <taxon>Caulobacterales</taxon>
        <taxon>Caulobacteraceae</taxon>
        <taxon>Brevundimonas</taxon>
    </lineage>
</organism>
<dbReference type="Proteomes" id="UP000276984">
    <property type="component" value="Chromosome"/>
</dbReference>
<accession>A0A494REH9</accession>
<evidence type="ECO:0000313" key="3">
    <source>
        <dbReference type="Proteomes" id="UP000276984"/>
    </source>
</evidence>
<dbReference type="OrthoDB" id="1160166at2"/>
<keyword evidence="1" id="KW-0812">Transmembrane</keyword>
<keyword evidence="1" id="KW-0472">Membrane</keyword>
<protein>
    <submittedName>
        <fullName evidence="2">Uncharacterized protein</fullName>
    </submittedName>
</protein>